<evidence type="ECO:0000313" key="2">
    <source>
        <dbReference type="Proteomes" id="UP001632038"/>
    </source>
</evidence>
<dbReference type="InterPro" id="IPR039326">
    <property type="entry name" value="Patronus"/>
</dbReference>
<organism evidence="1 2">
    <name type="scientific">Castilleja foliolosa</name>
    <dbReference type="NCBI Taxonomy" id="1961234"/>
    <lineage>
        <taxon>Eukaryota</taxon>
        <taxon>Viridiplantae</taxon>
        <taxon>Streptophyta</taxon>
        <taxon>Embryophyta</taxon>
        <taxon>Tracheophyta</taxon>
        <taxon>Spermatophyta</taxon>
        <taxon>Magnoliopsida</taxon>
        <taxon>eudicotyledons</taxon>
        <taxon>Gunneridae</taxon>
        <taxon>Pentapetalae</taxon>
        <taxon>asterids</taxon>
        <taxon>lamiids</taxon>
        <taxon>Lamiales</taxon>
        <taxon>Orobanchaceae</taxon>
        <taxon>Pedicularideae</taxon>
        <taxon>Castillejinae</taxon>
        <taxon>Castilleja</taxon>
    </lineage>
</organism>
<name>A0ABD3EBH0_9LAMI</name>
<sequence>MKLGAVAEEDFLHNHQECVKAQAKGVEVGYFLKSVGPSNGIVWVIRLSSEKSSRVTKHQEMIEMLFEDQEVLQCRLPVCRSPQSPRAPVKELG</sequence>
<dbReference type="PANTHER" id="PTHR35125:SF2">
    <property type="entry name" value="PROTEIN PATRONUS 2-LIKE"/>
    <property type="match status" value="1"/>
</dbReference>
<dbReference type="EMBL" id="JAVIJP010000007">
    <property type="protein sequence ID" value="KAL3650455.1"/>
    <property type="molecule type" value="Genomic_DNA"/>
</dbReference>
<protein>
    <submittedName>
        <fullName evidence="1">Uncharacterized protein</fullName>
    </submittedName>
</protein>
<accession>A0ABD3EBH0</accession>
<reference evidence="2" key="1">
    <citation type="journal article" date="2024" name="IScience">
        <title>Strigolactones Initiate the Formation of Haustorium-like Structures in Castilleja.</title>
        <authorList>
            <person name="Buerger M."/>
            <person name="Peterson D."/>
            <person name="Chory J."/>
        </authorList>
    </citation>
    <scope>NUCLEOTIDE SEQUENCE [LARGE SCALE GENOMIC DNA]</scope>
</reference>
<dbReference type="AlphaFoldDB" id="A0ABD3EBH0"/>
<dbReference type="Proteomes" id="UP001632038">
    <property type="component" value="Unassembled WGS sequence"/>
</dbReference>
<dbReference type="PANTHER" id="PTHR35125">
    <property type="entry name" value="NEURON NAVIGATOR 1-LIKE-RELATED"/>
    <property type="match status" value="1"/>
</dbReference>
<evidence type="ECO:0000313" key="1">
    <source>
        <dbReference type="EMBL" id="KAL3650455.1"/>
    </source>
</evidence>
<proteinExistence type="predicted"/>
<comment type="caution">
    <text evidence="1">The sequence shown here is derived from an EMBL/GenBank/DDBJ whole genome shotgun (WGS) entry which is preliminary data.</text>
</comment>
<gene>
    <name evidence="1" type="ORF">CASFOL_006858</name>
</gene>
<keyword evidence="2" id="KW-1185">Reference proteome</keyword>